<dbReference type="KEGG" id="pcu:PC_RS05705"/>
<dbReference type="Pfam" id="PF13439">
    <property type="entry name" value="Glyco_transf_4"/>
    <property type="match status" value="1"/>
</dbReference>
<evidence type="ECO:0000313" key="4">
    <source>
        <dbReference type="EMBL" id="SPJ31792.1"/>
    </source>
</evidence>
<evidence type="ECO:0000259" key="3">
    <source>
        <dbReference type="Pfam" id="PF13439"/>
    </source>
</evidence>
<organism evidence="4 5">
    <name type="scientific">Protochlamydia amoebophila (strain UWE25)</name>
    <dbReference type="NCBI Taxonomy" id="264201"/>
    <lineage>
        <taxon>Bacteria</taxon>
        <taxon>Pseudomonadati</taxon>
        <taxon>Chlamydiota</taxon>
        <taxon>Chlamydiia</taxon>
        <taxon>Parachlamydiales</taxon>
        <taxon>Parachlamydiaceae</taxon>
        <taxon>Candidatus Protochlamydia</taxon>
    </lineage>
</organism>
<dbReference type="Gene3D" id="3.40.50.2000">
    <property type="entry name" value="Glycogen Phosphorylase B"/>
    <property type="match status" value="2"/>
</dbReference>
<evidence type="ECO:0000259" key="2">
    <source>
        <dbReference type="Pfam" id="PF00534"/>
    </source>
</evidence>
<keyword evidence="5" id="KW-1185">Reference proteome</keyword>
<reference evidence="4 5" key="1">
    <citation type="journal article" date="2004" name="Science">
        <title>Illuminating the evolutionary history of chlamydiae.</title>
        <authorList>
            <person name="Horn M."/>
            <person name="Collingro A."/>
            <person name="Schmitz-Esser S."/>
            <person name="Beier C.L."/>
            <person name="Purkhold U."/>
            <person name="Fartmann B."/>
            <person name="Brandt P."/>
            <person name="Nyakatura G.J."/>
            <person name="Droege M."/>
            <person name="Frishman D."/>
            <person name="Rattei T."/>
            <person name="Mewes H."/>
            <person name="Wagner M."/>
        </authorList>
    </citation>
    <scope>NUCLEOTIDE SEQUENCE [LARGE SCALE GENOMIC DNA]</scope>
    <source>
        <strain evidence="4 5">UWE25</strain>
    </source>
</reference>
<dbReference type="InterPro" id="IPR028098">
    <property type="entry name" value="Glyco_trans_4-like_N"/>
</dbReference>
<dbReference type="OrthoDB" id="9797829at2"/>
<feature type="signal peptide" evidence="1">
    <location>
        <begin position="1"/>
        <end position="21"/>
    </location>
</feature>
<dbReference type="InterPro" id="IPR001296">
    <property type="entry name" value="Glyco_trans_1"/>
</dbReference>
<feature type="domain" description="Glycosyltransferase subfamily 4-like N-terminal" evidence="3">
    <location>
        <begin position="108"/>
        <end position="181"/>
    </location>
</feature>
<accession>A0A2P9H9Y7</accession>
<dbReference type="RefSeq" id="WP_044045032.1">
    <property type="nucleotide sequence ID" value="NC_005861.2"/>
</dbReference>
<evidence type="ECO:0000313" key="5">
    <source>
        <dbReference type="Proteomes" id="UP000000529"/>
    </source>
</evidence>
<dbReference type="SUPFAM" id="SSF53756">
    <property type="entry name" value="UDP-Glycosyltransferase/glycogen phosphorylase"/>
    <property type="match status" value="1"/>
</dbReference>
<protein>
    <recommendedName>
        <fullName evidence="6">Glycosyl transferase family 1 domain-containing protein</fullName>
    </recommendedName>
</protein>
<sequence length="406" mass="45947">MKIAFIYFHYCLFFFTPILSAQNSTPAINQEPAPLSIVWEGSFLDLGSLSLVNQSFSKQLMQVPGVKLTCVSNRNLSSLQTLADPRVIDELKNWVHIVKIESTQEAQITVRHSWPPNWQAPKKGKWVLMQPWEYGYIPLEWIENIKKVDEVWVPTHFVKREFVESGVPESKVVVIPNGVDCLTFNPQIEPFPLKTNKKFKFLFLGGTIYRKGPDLLLTSYLKTFTNFDDVCLVVKDVGVKEAYAGQTYEKMFKEFQDKPNAPEIIYLDENLTANQIASIYKACDCLVHPYRGEGFGLPVLEAMACGLPVLVTKGGATDDFVTNAYGWLIPSLKKSIGLHFSGYTLAGEGWLMEPDIEALSMQMRWIANHPFIAKSKGAAASQYVKEHWTWQKAAEQALNRLKLIAN</sequence>
<name>A0A2P9H9Y7_PARUW</name>
<evidence type="ECO:0000256" key="1">
    <source>
        <dbReference type="SAM" id="SignalP"/>
    </source>
</evidence>
<gene>
    <name evidence="4" type="ORF">PC_RS05705</name>
</gene>
<dbReference type="PANTHER" id="PTHR46656:SF3">
    <property type="entry name" value="PUTATIVE-RELATED"/>
    <property type="match status" value="1"/>
</dbReference>
<proteinExistence type="predicted"/>
<dbReference type="Pfam" id="PF00534">
    <property type="entry name" value="Glycos_transf_1"/>
    <property type="match status" value="1"/>
</dbReference>
<feature type="chain" id="PRO_5015202700" description="Glycosyl transferase family 1 domain-containing protein" evidence="1">
    <location>
        <begin position="22"/>
        <end position="406"/>
    </location>
</feature>
<dbReference type="CDD" id="cd03801">
    <property type="entry name" value="GT4_PimA-like"/>
    <property type="match status" value="1"/>
</dbReference>
<dbReference type="EMBL" id="BX908798">
    <property type="protein sequence ID" value="SPJ31792.1"/>
    <property type="molecule type" value="Genomic_DNA"/>
</dbReference>
<dbReference type="AlphaFoldDB" id="A0A2P9H9Y7"/>
<dbReference type="STRING" id="264201.pc1183"/>
<dbReference type="GO" id="GO:0016757">
    <property type="term" value="F:glycosyltransferase activity"/>
    <property type="evidence" value="ECO:0007669"/>
    <property type="project" value="InterPro"/>
</dbReference>
<feature type="domain" description="Glycosyl transferase family 1" evidence="2">
    <location>
        <begin position="192"/>
        <end position="331"/>
    </location>
</feature>
<evidence type="ECO:0008006" key="6">
    <source>
        <dbReference type="Google" id="ProtNLM"/>
    </source>
</evidence>
<dbReference type="Proteomes" id="UP000000529">
    <property type="component" value="Chromosome"/>
</dbReference>
<dbReference type="PANTHER" id="PTHR46656">
    <property type="entry name" value="PUTATIVE-RELATED"/>
    <property type="match status" value="1"/>
</dbReference>
<keyword evidence="1" id="KW-0732">Signal</keyword>